<keyword evidence="8" id="KW-0378">Hydrolase</keyword>
<evidence type="ECO:0000256" key="7">
    <source>
        <dbReference type="ARBA" id="ARBA00022525"/>
    </source>
</evidence>
<evidence type="ECO:0000313" key="13">
    <source>
        <dbReference type="EMBL" id="EPY03516.1"/>
    </source>
</evidence>
<evidence type="ECO:0000256" key="4">
    <source>
        <dbReference type="ARBA" id="ARBA00008664"/>
    </source>
</evidence>
<dbReference type="GO" id="GO:0016042">
    <property type="term" value="P:lipid catabolic process"/>
    <property type="evidence" value="ECO:0007669"/>
    <property type="project" value="UniProtKB-KW"/>
</dbReference>
<protein>
    <recommendedName>
        <fullName evidence="6">Phospholipase D</fullName>
        <ecNumber evidence="5">3.1.4.4</ecNumber>
    </recommendedName>
    <alternativeName>
        <fullName evidence="11">Choline phosphatase</fullName>
    </alternativeName>
</protein>
<dbReference type="Pfam" id="PF13091">
    <property type="entry name" value="PLDc_2"/>
    <property type="match status" value="1"/>
</dbReference>
<dbReference type="EMBL" id="AQPH01000001">
    <property type="protein sequence ID" value="EPY03516.1"/>
    <property type="molecule type" value="Genomic_DNA"/>
</dbReference>
<evidence type="ECO:0000256" key="11">
    <source>
        <dbReference type="ARBA" id="ARBA00029594"/>
    </source>
</evidence>
<sequence length="194" mass="21101">MLRCMIPLHHSENQMRAALVALALLIPIPALAGQPVSLEALCFTPGGDCTGVIVDQIGKAQRQVLVQAYNFTDAAIVKALIDAKRRGVDVQVVIDRVNVCAEDKPVCRASGAVAAGLITRAGIPLSIDRKEKIAHNKVMVIDGHRVITGSFNFSQSAQKANAENLLVIEDEATARRYAENWRAHQGHSQEYQDR</sequence>
<dbReference type="STRING" id="1316936.K678_00355"/>
<dbReference type="GO" id="GO:0004630">
    <property type="term" value="F:phospholipase D activity"/>
    <property type="evidence" value="ECO:0007669"/>
    <property type="project" value="UniProtKB-EC"/>
</dbReference>
<proteinExistence type="inferred from homology"/>
<evidence type="ECO:0000256" key="10">
    <source>
        <dbReference type="ARBA" id="ARBA00023098"/>
    </source>
</evidence>
<evidence type="ECO:0000256" key="5">
    <source>
        <dbReference type="ARBA" id="ARBA00012027"/>
    </source>
</evidence>
<dbReference type="EC" id="3.1.4.4" evidence="5"/>
<comment type="subcellular location">
    <subcellularLocation>
        <location evidence="3">Secreted</location>
    </subcellularLocation>
</comment>
<organism evidence="13 14">
    <name type="scientific">Magnetospirillum fulvum MGU-K5</name>
    <dbReference type="NCBI Taxonomy" id="1316936"/>
    <lineage>
        <taxon>Bacteria</taxon>
        <taxon>Pseudomonadati</taxon>
        <taxon>Pseudomonadota</taxon>
        <taxon>Alphaproteobacteria</taxon>
        <taxon>Rhodospirillales</taxon>
        <taxon>Rhodospirillaceae</taxon>
        <taxon>Magnetospirillum</taxon>
    </lineage>
</organism>
<keyword evidence="9" id="KW-0442">Lipid degradation</keyword>
<gene>
    <name evidence="13" type="ORF">K678_00355</name>
</gene>
<evidence type="ECO:0000259" key="12">
    <source>
        <dbReference type="PROSITE" id="PS50035"/>
    </source>
</evidence>
<keyword evidence="7" id="KW-0964">Secreted</keyword>
<dbReference type="AlphaFoldDB" id="S9TML4"/>
<dbReference type="PANTHER" id="PTHR43856:SF1">
    <property type="entry name" value="MITOCHONDRIAL CARDIOLIPIN HYDROLASE"/>
    <property type="match status" value="1"/>
</dbReference>
<dbReference type="GO" id="GO:0006793">
    <property type="term" value="P:phosphorus metabolic process"/>
    <property type="evidence" value="ECO:0007669"/>
    <property type="project" value="UniProtKB-ARBA"/>
</dbReference>
<comment type="catalytic activity">
    <reaction evidence="1">
        <text>a 1,2-diacyl-sn-glycero-3-phosphocholine + H2O = a 1,2-diacyl-sn-glycero-3-phosphate + choline + H(+)</text>
        <dbReference type="Rhea" id="RHEA:14445"/>
        <dbReference type="ChEBI" id="CHEBI:15354"/>
        <dbReference type="ChEBI" id="CHEBI:15377"/>
        <dbReference type="ChEBI" id="CHEBI:15378"/>
        <dbReference type="ChEBI" id="CHEBI:57643"/>
        <dbReference type="ChEBI" id="CHEBI:58608"/>
        <dbReference type="EC" id="3.1.4.4"/>
    </reaction>
</comment>
<dbReference type="CDD" id="cd09170">
    <property type="entry name" value="PLDc_Nuc"/>
    <property type="match status" value="1"/>
</dbReference>
<evidence type="ECO:0000313" key="14">
    <source>
        <dbReference type="Proteomes" id="UP000015350"/>
    </source>
</evidence>
<dbReference type="PANTHER" id="PTHR43856">
    <property type="entry name" value="CARDIOLIPIN HYDROLASE"/>
    <property type="match status" value="1"/>
</dbReference>
<keyword evidence="10" id="KW-0443">Lipid metabolism</keyword>
<evidence type="ECO:0000256" key="2">
    <source>
        <dbReference type="ARBA" id="ARBA00003145"/>
    </source>
</evidence>
<reference evidence="13 14" key="1">
    <citation type="submission" date="2013-04" db="EMBL/GenBank/DDBJ databases">
        <authorList>
            <person name="Kuznetsov B."/>
            <person name="Ivanovsky R."/>
        </authorList>
    </citation>
    <scope>NUCLEOTIDE SEQUENCE [LARGE SCALE GENOMIC DNA]</scope>
    <source>
        <strain evidence="13 14">MGU-K5</strain>
    </source>
</reference>
<dbReference type="Gene3D" id="3.30.870.10">
    <property type="entry name" value="Endonuclease Chain A"/>
    <property type="match status" value="1"/>
</dbReference>
<dbReference type="eggNOG" id="COG1502">
    <property type="taxonomic scope" value="Bacteria"/>
</dbReference>
<dbReference type="Proteomes" id="UP000015350">
    <property type="component" value="Unassembled WGS sequence"/>
</dbReference>
<evidence type="ECO:0000256" key="1">
    <source>
        <dbReference type="ARBA" id="ARBA00000798"/>
    </source>
</evidence>
<comment type="similarity">
    <text evidence="4">Belongs to the phospholipase D family.</text>
</comment>
<accession>S9TML4</accession>
<dbReference type="InterPro" id="IPR001736">
    <property type="entry name" value="PLipase_D/transphosphatidylase"/>
</dbReference>
<evidence type="ECO:0000256" key="9">
    <source>
        <dbReference type="ARBA" id="ARBA00022963"/>
    </source>
</evidence>
<dbReference type="PROSITE" id="PS50035">
    <property type="entry name" value="PLD"/>
    <property type="match status" value="1"/>
</dbReference>
<evidence type="ECO:0000256" key="3">
    <source>
        <dbReference type="ARBA" id="ARBA00004613"/>
    </source>
</evidence>
<comment type="caution">
    <text evidence="13">The sequence shown here is derived from an EMBL/GenBank/DDBJ whole genome shotgun (WGS) entry which is preliminary data.</text>
</comment>
<evidence type="ECO:0000256" key="8">
    <source>
        <dbReference type="ARBA" id="ARBA00022801"/>
    </source>
</evidence>
<dbReference type="InterPro" id="IPR025202">
    <property type="entry name" value="PLD-like_dom"/>
</dbReference>
<dbReference type="GO" id="GO:0016891">
    <property type="term" value="F:RNA endonuclease activity producing 5'-phosphomonoesters, hydrolytic mechanism"/>
    <property type="evidence" value="ECO:0007669"/>
    <property type="project" value="TreeGrafter"/>
</dbReference>
<feature type="domain" description="PLD phosphodiesterase" evidence="12">
    <location>
        <begin position="130"/>
        <end position="157"/>
    </location>
</feature>
<dbReference type="InterPro" id="IPR051406">
    <property type="entry name" value="PLD_domain"/>
</dbReference>
<dbReference type="SUPFAM" id="SSF56024">
    <property type="entry name" value="Phospholipase D/nuclease"/>
    <property type="match status" value="1"/>
</dbReference>
<name>S9TML4_MAGFU</name>
<evidence type="ECO:0000256" key="6">
    <source>
        <dbReference type="ARBA" id="ARBA00018392"/>
    </source>
</evidence>
<dbReference type="GO" id="GO:0005576">
    <property type="term" value="C:extracellular region"/>
    <property type="evidence" value="ECO:0007669"/>
    <property type="project" value="UniProtKB-SubCell"/>
</dbReference>
<comment type="function">
    <text evidence="2">Could be a virulence factor.</text>
</comment>